<accession>A0A9P0NTL2</accession>
<sequence length="145" mass="17021">MMIKLRTLCILYKHLSHSFENFFPIKERKRKEKLRAVSRSVSFVQILRFCIDCTSSPTYTQVTTLLWRAHQSISSRAFKITVRRRRRCDSSCTEQNVAAENRAREVVRIRKRVFLNDTTLPVWPGDSRPSCSRLINGRGYPLQSN</sequence>
<evidence type="ECO:0000313" key="2">
    <source>
        <dbReference type="Proteomes" id="UP001154329"/>
    </source>
</evidence>
<dbReference type="EMBL" id="OU899037">
    <property type="protein sequence ID" value="CAH1737966.1"/>
    <property type="molecule type" value="Genomic_DNA"/>
</dbReference>
<gene>
    <name evidence="1" type="ORF">APHIGO_LOCUS11392</name>
</gene>
<reference evidence="1" key="2">
    <citation type="submission" date="2022-10" db="EMBL/GenBank/DDBJ databases">
        <authorList>
            <consortium name="ENA_rothamsted_submissions"/>
            <consortium name="culmorum"/>
            <person name="King R."/>
        </authorList>
    </citation>
    <scope>NUCLEOTIDE SEQUENCE</scope>
</reference>
<protein>
    <submittedName>
        <fullName evidence="1">Uncharacterized protein</fullName>
    </submittedName>
</protein>
<proteinExistence type="predicted"/>
<dbReference type="AlphaFoldDB" id="A0A9P0NTL2"/>
<evidence type="ECO:0000313" key="1">
    <source>
        <dbReference type="EMBL" id="CAH1737966.1"/>
    </source>
</evidence>
<keyword evidence="2" id="KW-1185">Reference proteome</keyword>
<reference evidence="1" key="1">
    <citation type="submission" date="2022-02" db="EMBL/GenBank/DDBJ databases">
        <authorList>
            <person name="King R."/>
        </authorList>
    </citation>
    <scope>NUCLEOTIDE SEQUENCE</scope>
</reference>
<dbReference type="Proteomes" id="UP001154329">
    <property type="component" value="Chromosome 4"/>
</dbReference>
<organism evidence="1 2">
    <name type="scientific">Aphis gossypii</name>
    <name type="common">Cotton aphid</name>
    <dbReference type="NCBI Taxonomy" id="80765"/>
    <lineage>
        <taxon>Eukaryota</taxon>
        <taxon>Metazoa</taxon>
        <taxon>Ecdysozoa</taxon>
        <taxon>Arthropoda</taxon>
        <taxon>Hexapoda</taxon>
        <taxon>Insecta</taxon>
        <taxon>Pterygota</taxon>
        <taxon>Neoptera</taxon>
        <taxon>Paraneoptera</taxon>
        <taxon>Hemiptera</taxon>
        <taxon>Sternorrhyncha</taxon>
        <taxon>Aphidomorpha</taxon>
        <taxon>Aphidoidea</taxon>
        <taxon>Aphididae</taxon>
        <taxon>Aphidini</taxon>
        <taxon>Aphis</taxon>
        <taxon>Aphis</taxon>
    </lineage>
</organism>
<name>A0A9P0NTL2_APHGO</name>